<evidence type="ECO:0000313" key="3">
    <source>
        <dbReference type="Proteomes" id="UP000182059"/>
    </source>
</evidence>
<feature type="transmembrane region" description="Helical" evidence="1">
    <location>
        <begin position="46"/>
        <end position="66"/>
    </location>
</feature>
<organism evidence="2 3">
    <name type="scientific">Candidatus Nomurabacteria bacterium CG2_30_43_9</name>
    <dbReference type="NCBI Taxonomy" id="1805283"/>
    <lineage>
        <taxon>Bacteria</taxon>
        <taxon>Candidatus Nomuraibacteriota</taxon>
    </lineage>
</organism>
<evidence type="ECO:0000313" key="2">
    <source>
        <dbReference type="EMBL" id="OIP64527.1"/>
    </source>
</evidence>
<keyword evidence="1" id="KW-1133">Transmembrane helix</keyword>
<reference evidence="2 3" key="1">
    <citation type="journal article" date="2016" name="Environ. Microbiol.">
        <title>Genomic resolution of a cold subsurface aquifer community provides metabolic insights for novel microbes adapted to high CO concentrations.</title>
        <authorList>
            <person name="Probst A.J."/>
            <person name="Castelle C.J."/>
            <person name="Singh A."/>
            <person name="Brown C.T."/>
            <person name="Anantharaman K."/>
            <person name="Sharon I."/>
            <person name="Hug L.A."/>
            <person name="Burstein D."/>
            <person name="Emerson J.B."/>
            <person name="Thomas B.C."/>
            <person name="Banfield J.F."/>
        </authorList>
    </citation>
    <scope>NUCLEOTIDE SEQUENCE [LARGE SCALE GENOMIC DNA]</scope>
    <source>
        <strain evidence="2">CG2_30_43_9</strain>
    </source>
</reference>
<evidence type="ECO:0000256" key="1">
    <source>
        <dbReference type="SAM" id="Phobius"/>
    </source>
</evidence>
<feature type="transmembrane region" description="Helical" evidence="1">
    <location>
        <begin position="113"/>
        <end position="130"/>
    </location>
</feature>
<name>A0A1J5G7B9_9BACT</name>
<feature type="transmembrane region" description="Helical" evidence="1">
    <location>
        <begin position="73"/>
        <end position="93"/>
    </location>
</feature>
<dbReference type="Proteomes" id="UP000182059">
    <property type="component" value="Unassembled WGS sequence"/>
</dbReference>
<protein>
    <submittedName>
        <fullName evidence="2">Uncharacterized protein</fullName>
    </submittedName>
</protein>
<keyword evidence="1" id="KW-0472">Membrane</keyword>
<gene>
    <name evidence="2" type="ORF">AUK15_03210</name>
</gene>
<accession>A0A1J5G7B9</accession>
<proteinExistence type="predicted"/>
<sequence length="136" mass="14888">MKHIGKYAGVLAILAVPTITFADGGLNGTLQTLIVIEDSSKMLEMISLWATLIVAFATSMMVWVGGRHMHGGVFGKVLTFFSIGMTLIFLGFATEGPWFQDYNHLYLKMVHDSLYIVGYVLMGIAASKLLKVIKGE</sequence>
<dbReference type="EMBL" id="MNYX01000075">
    <property type="protein sequence ID" value="OIP64527.1"/>
    <property type="molecule type" value="Genomic_DNA"/>
</dbReference>
<dbReference type="AlphaFoldDB" id="A0A1J5G7B9"/>
<keyword evidence="1" id="KW-0812">Transmembrane</keyword>
<comment type="caution">
    <text evidence="2">The sequence shown here is derived from an EMBL/GenBank/DDBJ whole genome shotgun (WGS) entry which is preliminary data.</text>
</comment>